<accession>A0A6F9DCU8</accession>
<sequence length="544" mass="60877">MAEADEEDWLYGNEEKEENKDNSVTEKTVTDDAKPQEESSDKPEETTAESTEQPITNGTSETSPMETNENEEKNDEKKEEVAAPAVDKVIKIDDDSDSDDDVQVTIGAIIPGSSGNNESAGNLPGQGSGNRSYYRNPVQVVGTQKTSVGKGIDLTAPGNINGQAVMDVNLDSLEDKPWRKPGADISDYFNYGFNEVTWKFYCDKQKRLRDGDTSAFSSQSLMSTPSARVSTALTNILSKFDKSKSILSSPVITQYDNTVRTISTLQVTRRKEDMLNQLKLNQSATLNSTPTTTSAPAASIPPVAAPTSSSLFTVPPPAVNGPPPPIHFDPTKPPPSILGLPMPGFPPPGGILPPSIRPPGTEFIQLPPVSGGAFLRPPGTYMVPNAGQPQQPFFNPDDSDDPMHRNRSDSQHRQSDGNYPSDEEGRYRGSRRDYDRDRDRYGRRSDYRDDHRDRSRDYDRDRDRDRGRDRDRDRDRERDRDRDRESRRRRDESPSRHKSSRRKHEEDDSRHSSKHKKSKKYKHDKEKGDAAPEEENAAPEEQKA</sequence>
<dbReference type="GO" id="GO:0006397">
    <property type="term" value="P:mRNA processing"/>
    <property type="evidence" value="ECO:0007669"/>
    <property type="project" value="UniProtKB-KW"/>
</dbReference>
<dbReference type="Pfam" id="PF05182">
    <property type="entry name" value="Fip1"/>
    <property type="match status" value="1"/>
</dbReference>
<reference evidence="7" key="1">
    <citation type="submission" date="2020-04" db="EMBL/GenBank/DDBJ databases">
        <authorList>
            <person name="Neveu A P."/>
        </authorList>
    </citation>
    <scope>NUCLEOTIDE SEQUENCE</scope>
    <source>
        <tissue evidence="7">Whole embryo</tissue>
    </source>
</reference>
<proteinExistence type="evidence at transcript level"/>
<organism evidence="7">
    <name type="scientific">Phallusia mammillata</name>
    <dbReference type="NCBI Taxonomy" id="59560"/>
    <lineage>
        <taxon>Eukaryota</taxon>
        <taxon>Metazoa</taxon>
        <taxon>Chordata</taxon>
        <taxon>Tunicata</taxon>
        <taxon>Ascidiacea</taxon>
        <taxon>Phlebobranchia</taxon>
        <taxon>Ascidiidae</taxon>
        <taxon>Phallusia</taxon>
    </lineage>
</organism>
<protein>
    <submittedName>
        <fullName evidence="7">Pre-mRNA 3'-end-processing factor FIP1</fullName>
    </submittedName>
</protein>
<feature type="region of interest" description="Disordered" evidence="5">
    <location>
        <begin position="1"/>
        <end position="132"/>
    </location>
</feature>
<feature type="compositionally biased region" description="Polar residues" evidence="5">
    <location>
        <begin position="48"/>
        <end position="65"/>
    </location>
</feature>
<evidence type="ECO:0000256" key="5">
    <source>
        <dbReference type="SAM" id="MobiDB-lite"/>
    </source>
</evidence>
<evidence type="ECO:0000313" key="7">
    <source>
        <dbReference type="EMBL" id="CAB3246295.1"/>
    </source>
</evidence>
<dbReference type="PANTHER" id="PTHR13484">
    <property type="entry name" value="FIP1-LIKE 1 PROTEIN"/>
    <property type="match status" value="1"/>
</dbReference>
<feature type="compositionally biased region" description="Basic and acidic residues" evidence="5">
    <location>
        <begin position="423"/>
        <end position="495"/>
    </location>
</feature>
<dbReference type="PANTHER" id="PTHR13484:SF0">
    <property type="entry name" value="PRE-MRNA 3'-END-PROCESSING FACTOR FIP1"/>
    <property type="match status" value="1"/>
</dbReference>
<feature type="compositionally biased region" description="Basic and acidic residues" evidence="5">
    <location>
        <begin position="70"/>
        <end position="81"/>
    </location>
</feature>
<feature type="compositionally biased region" description="Basic and acidic residues" evidence="5">
    <location>
        <begin position="401"/>
        <end position="415"/>
    </location>
</feature>
<dbReference type="InterPro" id="IPR007854">
    <property type="entry name" value="Fip1_dom"/>
</dbReference>
<evidence type="ECO:0000256" key="2">
    <source>
        <dbReference type="ARBA" id="ARBA00007459"/>
    </source>
</evidence>
<dbReference type="EMBL" id="LR785189">
    <property type="protein sequence ID" value="CAB3246295.1"/>
    <property type="molecule type" value="mRNA"/>
</dbReference>
<gene>
    <name evidence="7" type="primary">Fip1l1</name>
</gene>
<feature type="compositionally biased region" description="Basic residues" evidence="5">
    <location>
        <begin position="512"/>
        <end position="522"/>
    </location>
</feature>
<dbReference type="InterPro" id="IPR051187">
    <property type="entry name" value="Pre-mRNA_3'-end_processing_reg"/>
</dbReference>
<feature type="region of interest" description="Disordered" evidence="5">
    <location>
        <begin position="369"/>
        <end position="544"/>
    </location>
</feature>
<evidence type="ECO:0000256" key="3">
    <source>
        <dbReference type="ARBA" id="ARBA00022664"/>
    </source>
</evidence>
<feature type="compositionally biased region" description="Basic and acidic residues" evidence="5">
    <location>
        <begin position="13"/>
        <end position="45"/>
    </location>
</feature>
<keyword evidence="3" id="KW-0507">mRNA processing</keyword>
<comment type="similarity">
    <text evidence="2">Belongs to the FIP1 family.</text>
</comment>
<keyword evidence="4" id="KW-0539">Nucleus</keyword>
<evidence type="ECO:0000256" key="4">
    <source>
        <dbReference type="ARBA" id="ARBA00023242"/>
    </source>
</evidence>
<name>A0A6F9DCU8_9ASCI</name>
<dbReference type="AlphaFoldDB" id="A0A6F9DCU8"/>
<evidence type="ECO:0000259" key="6">
    <source>
        <dbReference type="Pfam" id="PF05182"/>
    </source>
</evidence>
<feature type="domain" description="Pre-mRNA polyadenylation factor Fip1" evidence="6">
    <location>
        <begin position="167"/>
        <end position="209"/>
    </location>
</feature>
<dbReference type="GO" id="GO:0005847">
    <property type="term" value="C:mRNA cleavage and polyadenylation specificity factor complex"/>
    <property type="evidence" value="ECO:0007669"/>
    <property type="project" value="TreeGrafter"/>
</dbReference>
<evidence type="ECO:0000256" key="1">
    <source>
        <dbReference type="ARBA" id="ARBA00004123"/>
    </source>
</evidence>
<comment type="subcellular location">
    <subcellularLocation>
        <location evidence="1">Nucleus</location>
    </subcellularLocation>
</comment>